<dbReference type="InterPro" id="IPR018060">
    <property type="entry name" value="HTH_AraC"/>
</dbReference>
<name>A0A327NQE1_9BACT</name>
<keyword evidence="3" id="KW-0804">Transcription</keyword>
<proteinExistence type="predicted"/>
<dbReference type="GO" id="GO:0043565">
    <property type="term" value="F:sequence-specific DNA binding"/>
    <property type="evidence" value="ECO:0007669"/>
    <property type="project" value="InterPro"/>
</dbReference>
<evidence type="ECO:0000259" key="4">
    <source>
        <dbReference type="PROSITE" id="PS01124"/>
    </source>
</evidence>
<evidence type="ECO:0000313" key="5">
    <source>
        <dbReference type="EMBL" id="RAI77427.1"/>
    </source>
</evidence>
<dbReference type="PANTHER" id="PTHR46796:SF13">
    <property type="entry name" value="HTH-TYPE TRANSCRIPTIONAL ACTIVATOR RHAS"/>
    <property type="match status" value="1"/>
</dbReference>
<dbReference type="RefSeq" id="WP_111348063.1">
    <property type="nucleotide sequence ID" value="NZ_QLII01000001.1"/>
</dbReference>
<dbReference type="PANTHER" id="PTHR46796">
    <property type="entry name" value="HTH-TYPE TRANSCRIPTIONAL ACTIVATOR RHAS-RELATED"/>
    <property type="match status" value="1"/>
</dbReference>
<dbReference type="OrthoDB" id="635259at2"/>
<keyword evidence="2" id="KW-0238">DNA-binding</keyword>
<dbReference type="EMBL" id="QLII01000001">
    <property type="protein sequence ID" value="RAI77427.1"/>
    <property type="molecule type" value="Genomic_DNA"/>
</dbReference>
<dbReference type="AlphaFoldDB" id="A0A327NQE1"/>
<dbReference type="GO" id="GO:0003700">
    <property type="term" value="F:DNA-binding transcription factor activity"/>
    <property type="evidence" value="ECO:0007669"/>
    <property type="project" value="InterPro"/>
</dbReference>
<evidence type="ECO:0000256" key="3">
    <source>
        <dbReference type="ARBA" id="ARBA00023163"/>
    </source>
</evidence>
<dbReference type="Pfam" id="PF20240">
    <property type="entry name" value="DUF6597"/>
    <property type="match status" value="1"/>
</dbReference>
<dbReference type="Pfam" id="PF12833">
    <property type="entry name" value="HTH_18"/>
    <property type="match status" value="1"/>
</dbReference>
<protein>
    <submittedName>
        <fullName evidence="5">AraC family transcriptional regulator</fullName>
    </submittedName>
</protein>
<gene>
    <name evidence="5" type="ORF">HMF3257_30515</name>
</gene>
<evidence type="ECO:0000256" key="1">
    <source>
        <dbReference type="ARBA" id="ARBA00023015"/>
    </source>
</evidence>
<organism evidence="5 6">
    <name type="scientific">Spirosoma telluris</name>
    <dbReference type="NCBI Taxonomy" id="2183553"/>
    <lineage>
        <taxon>Bacteria</taxon>
        <taxon>Pseudomonadati</taxon>
        <taxon>Bacteroidota</taxon>
        <taxon>Cytophagia</taxon>
        <taxon>Cytophagales</taxon>
        <taxon>Cytophagaceae</taxon>
        <taxon>Spirosoma</taxon>
    </lineage>
</organism>
<accession>A0A327NQE1</accession>
<sequence length="276" mass="32402">MFIRFYPPTPALRGFVQRYMVHHVQTDKSAPLLKFPFPPAAEQVLFFYPRDSLGRIHHRTGQVNQQPDSIIVGPQVSRVDITMGHNHLIVGVFFEPGALHRLLGIPMNELFDESLDSFLVWANDIRLVDEQLRETDNYDQMQHIVEAFLLRRLRQKQVEKHPIDTVFQYMLNPTRPVSLDYLANQACLSPRQFERKCHERLGFGPKTFSRVVRFSKAFRLKERQPELDWLDVALTCGYYDFRHMLRDFKEFAGSTPTLLLQQETSTLIRPYTRLTL</sequence>
<dbReference type="SMART" id="SM00342">
    <property type="entry name" value="HTH_ARAC"/>
    <property type="match status" value="1"/>
</dbReference>
<dbReference type="SUPFAM" id="SSF46689">
    <property type="entry name" value="Homeodomain-like"/>
    <property type="match status" value="1"/>
</dbReference>
<evidence type="ECO:0000313" key="6">
    <source>
        <dbReference type="Proteomes" id="UP000249016"/>
    </source>
</evidence>
<dbReference type="PROSITE" id="PS01124">
    <property type="entry name" value="HTH_ARAC_FAMILY_2"/>
    <property type="match status" value="1"/>
</dbReference>
<feature type="domain" description="HTH araC/xylS-type" evidence="4">
    <location>
        <begin position="164"/>
        <end position="262"/>
    </location>
</feature>
<comment type="caution">
    <text evidence="5">The sequence shown here is derived from an EMBL/GenBank/DDBJ whole genome shotgun (WGS) entry which is preliminary data.</text>
</comment>
<reference evidence="5 6" key="1">
    <citation type="submission" date="2018-06" db="EMBL/GenBank/DDBJ databases">
        <title>Spirosoma sp. HMF3257 Genome sequencing and assembly.</title>
        <authorList>
            <person name="Kang H."/>
            <person name="Cha I."/>
            <person name="Kim H."/>
            <person name="Kang J."/>
            <person name="Joh K."/>
        </authorList>
    </citation>
    <scope>NUCLEOTIDE SEQUENCE [LARGE SCALE GENOMIC DNA]</scope>
    <source>
        <strain evidence="5 6">HMF3257</strain>
    </source>
</reference>
<evidence type="ECO:0000256" key="2">
    <source>
        <dbReference type="ARBA" id="ARBA00023125"/>
    </source>
</evidence>
<dbReference type="InterPro" id="IPR046532">
    <property type="entry name" value="DUF6597"/>
</dbReference>
<dbReference type="InterPro" id="IPR009057">
    <property type="entry name" value="Homeodomain-like_sf"/>
</dbReference>
<dbReference type="Proteomes" id="UP000249016">
    <property type="component" value="Unassembled WGS sequence"/>
</dbReference>
<dbReference type="InterPro" id="IPR050204">
    <property type="entry name" value="AraC_XylS_family_regulators"/>
</dbReference>
<keyword evidence="6" id="KW-1185">Reference proteome</keyword>
<dbReference type="Gene3D" id="1.10.10.60">
    <property type="entry name" value="Homeodomain-like"/>
    <property type="match status" value="1"/>
</dbReference>
<keyword evidence="1" id="KW-0805">Transcription regulation</keyword>